<name>A0A238V6V9_9FLAO</name>
<evidence type="ECO:0000313" key="1">
    <source>
        <dbReference type="EMBL" id="SNR30155.1"/>
    </source>
</evidence>
<dbReference type="RefSeq" id="WP_089379699.1">
    <property type="nucleotide sequence ID" value="NZ_FZNT01000001.1"/>
</dbReference>
<proteinExistence type="predicted"/>
<dbReference type="EMBL" id="FZNT01000001">
    <property type="protein sequence ID" value="SNR30155.1"/>
    <property type="molecule type" value="Genomic_DNA"/>
</dbReference>
<evidence type="ECO:0000313" key="2">
    <source>
        <dbReference type="Proteomes" id="UP000198384"/>
    </source>
</evidence>
<gene>
    <name evidence="1" type="ORF">SAMN06265371_10111</name>
</gene>
<dbReference type="AlphaFoldDB" id="A0A238V6V9"/>
<reference evidence="1 2" key="1">
    <citation type="submission" date="2017-06" db="EMBL/GenBank/DDBJ databases">
        <authorList>
            <person name="Kim H.J."/>
            <person name="Triplett B.A."/>
        </authorList>
    </citation>
    <scope>NUCLEOTIDE SEQUENCE [LARGE SCALE GENOMIC DNA]</scope>
    <source>
        <strain evidence="1 2">DSM 29150</strain>
    </source>
</reference>
<dbReference type="Proteomes" id="UP000198384">
    <property type="component" value="Unassembled WGS sequence"/>
</dbReference>
<organism evidence="1 2">
    <name type="scientific">Lutibacter agarilyticus</name>
    <dbReference type="NCBI Taxonomy" id="1109740"/>
    <lineage>
        <taxon>Bacteria</taxon>
        <taxon>Pseudomonadati</taxon>
        <taxon>Bacteroidota</taxon>
        <taxon>Flavobacteriia</taxon>
        <taxon>Flavobacteriales</taxon>
        <taxon>Flavobacteriaceae</taxon>
        <taxon>Lutibacter</taxon>
    </lineage>
</organism>
<dbReference type="InterPro" id="IPR027417">
    <property type="entry name" value="P-loop_NTPase"/>
</dbReference>
<dbReference type="Gene3D" id="3.40.50.300">
    <property type="entry name" value="P-loop containing nucleotide triphosphate hydrolases"/>
    <property type="match status" value="1"/>
</dbReference>
<dbReference type="SUPFAM" id="SSF53795">
    <property type="entry name" value="PEP carboxykinase-like"/>
    <property type="match status" value="1"/>
</dbReference>
<dbReference type="OrthoDB" id="1116059at2"/>
<protein>
    <recommendedName>
        <fullName evidence="3">HprK-related kinase B</fullName>
    </recommendedName>
</protein>
<sequence length="380" mass="44153">MKNNLAPTYSQIIDQHFIHWFQKSNSYIIINEVLNNYLTNYFTAKNKSDFIFKVASTEKLKNENLEAEAIYNDISLFLEEQNKPLSLNEAKENEFDNSYRNYKESYQINKHTVEIYFSSEKIKQYIHPQLMHLCGISKNKKTTIFDIYEQHNNLHLFKNEKFIGSYEPTNYHLLQGRFVMELLCVLHNTKEHDWLGTFHASTVSNGKEAIMLVGDSGNGKSTFCSLLMASGLDLMADDITPILSKNKEVYHYPAAISIKQGAFEMLTNYIPHFNKFDSFDSGTKKGLLKYIPPQQHFENTIQHLPCTKIVYVKYDSLASTSLIKTGADKVLQTLIPDSWVSPQHKNAKQFLNWLENLSYYELNYSDNNKAIEFFKQLFSN</sequence>
<keyword evidence="2" id="KW-1185">Reference proteome</keyword>
<evidence type="ECO:0008006" key="3">
    <source>
        <dbReference type="Google" id="ProtNLM"/>
    </source>
</evidence>
<accession>A0A238V6V9</accession>